<keyword evidence="3" id="KW-0479">Metal-binding</keyword>
<organism evidence="7 8">
    <name type="scientific">Immundisolibacter cernigliae</name>
    <dbReference type="NCBI Taxonomy" id="1810504"/>
    <lineage>
        <taxon>Bacteria</taxon>
        <taxon>Pseudomonadati</taxon>
        <taxon>Pseudomonadota</taxon>
        <taxon>Gammaproteobacteria</taxon>
        <taxon>Immundisolibacterales</taxon>
        <taxon>Immundisolibacteraceae</taxon>
        <taxon>Immundisolibacter</taxon>
    </lineage>
</organism>
<dbReference type="FunCoup" id="A0A1B1YYA5">
    <property type="interactions" value="206"/>
</dbReference>
<protein>
    <submittedName>
        <fullName evidence="7">Dioxygenase</fullName>
    </submittedName>
</protein>
<dbReference type="RefSeq" id="WP_068808463.1">
    <property type="nucleotide sequence ID" value="NZ_CP014671.1"/>
</dbReference>
<dbReference type="PANTHER" id="PTHR30096:SF0">
    <property type="entry name" value="4,5-DOPA DIOXYGENASE EXTRADIOL-LIKE PROTEIN"/>
    <property type="match status" value="1"/>
</dbReference>
<evidence type="ECO:0000313" key="7">
    <source>
        <dbReference type="EMBL" id="ANX05653.1"/>
    </source>
</evidence>
<dbReference type="InParanoid" id="A0A1B1YYA5"/>
<dbReference type="InterPro" id="IPR004183">
    <property type="entry name" value="Xdiol_dOase_suB"/>
</dbReference>
<dbReference type="Gene3D" id="3.40.830.10">
    <property type="entry name" value="LigB-like"/>
    <property type="match status" value="1"/>
</dbReference>
<dbReference type="InterPro" id="IPR014436">
    <property type="entry name" value="Extradiol_dOase_DODA"/>
</dbReference>
<evidence type="ECO:0000256" key="5">
    <source>
        <dbReference type="ARBA" id="ARBA00023002"/>
    </source>
</evidence>
<evidence type="ECO:0000259" key="6">
    <source>
        <dbReference type="Pfam" id="PF02900"/>
    </source>
</evidence>
<evidence type="ECO:0000313" key="8">
    <source>
        <dbReference type="Proteomes" id="UP000092952"/>
    </source>
</evidence>
<dbReference type="GO" id="GO:0008198">
    <property type="term" value="F:ferrous iron binding"/>
    <property type="evidence" value="ECO:0007669"/>
    <property type="project" value="InterPro"/>
</dbReference>
<sequence>MPVPRLPTLYIPHGGGPCFFMDWNPPDTWERMAAWLRGIDAGLGQRPRAVLLISGHWEEPVVSVNIQARPPLLFDYYGFPPHTYQLNYPAPGDPALAARVRELLQAGGVPTRAETERGLDHGVFVPFLLIYPQADVPIVQLSLHANLDAAAHLALGALLEPLRDEGVLIVGSGMSYHNMRGLMGGADPARDSLAFDSWLGDACTAEPAARSRLLADWERAPAARSSHPREEHLLPLMVAAGAGGDDPGRRVFQDRVLGATVSAFAFGA</sequence>
<accession>A0A1B1YYA5</accession>
<keyword evidence="5" id="KW-0560">Oxidoreductase</keyword>
<name>A0A1B1YYA5_9GAMM</name>
<keyword evidence="7" id="KW-0223">Dioxygenase</keyword>
<dbReference type="PIRSF" id="PIRSF006157">
    <property type="entry name" value="Doxgns_DODA"/>
    <property type="match status" value="1"/>
</dbReference>
<proteinExistence type="inferred from homology"/>
<dbReference type="KEGG" id="gbi:PG2T_14395"/>
<dbReference type="Pfam" id="PF02900">
    <property type="entry name" value="LigB"/>
    <property type="match status" value="1"/>
</dbReference>
<dbReference type="CDD" id="cd07363">
    <property type="entry name" value="45_DOPA_Dioxygenase"/>
    <property type="match status" value="1"/>
</dbReference>
<evidence type="ECO:0000256" key="1">
    <source>
        <dbReference type="ARBA" id="ARBA00001947"/>
    </source>
</evidence>
<dbReference type="GO" id="GO:0016702">
    <property type="term" value="F:oxidoreductase activity, acting on single donors with incorporation of molecular oxygen, incorporation of two atoms of oxygen"/>
    <property type="evidence" value="ECO:0007669"/>
    <property type="project" value="UniProtKB-ARBA"/>
</dbReference>
<dbReference type="Proteomes" id="UP000092952">
    <property type="component" value="Chromosome"/>
</dbReference>
<evidence type="ECO:0000256" key="3">
    <source>
        <dbReference type="ARBA" id="ARBA00022723"/>
    </source>
</evidence>
<keyword evidence="8" id="KW-1185">Reference proteome</keyword>
<dbReference type="AlphaFoldDB" id="A0A1B1YYA5"/>
<dbReference type="PANTHER" id="PTHR30096">
    <property type="entry name" value="4,5-DOPA DIOXYGENASE EXTRADIOL-LIKE PROTEIN"/>
    <property type="match status" value="1"/>
</dbReference>
<dbReference type="GO" id="GO:0008270">
    <property type="term" value="F:zinc ion binding"/>
    <property type="evidence" value="ECO:0007669"/>
    <property type="project" value="InterPro"/>
</dbReference>
<dbReference type="SUPFAM" id="SSF53213">
    <property type="entry name" value="LigB-like"/>
    <property type="match status" value="1"/>
</dbReference>
<reference evidence="8" key="1">
    <citation type="submission" date="2016-03" db="EMBL/GenBank/DDBJ databases">
        <title>Complete genome sequence of Solimmundus cernigliae, representing a novel lineage of polycyclic aromatic hydrocarbon degraders within the Gammaproteobacteria.</title>
        <authorList>
            <person name="Singleton D.R."/>
            <person name="Dickey A.N."/>
            <person name="Scholl E.H."/>
            <person name="Wright F.A."/>
            <person name="Aitken M.D."/>
        </authorList>
    </citation>
    <scope>NUCLEOTIDE SEQUENCE [LARGE SCALE GENOMIC DNA]</scope>
    <source>
        <strain evidence="8">TR3.2</strain>
    </source>
</reference>
<keyword evidence="4" id="KW-0862">Zinc</keyword>
<evidence type="ECO:0000256" key="4">
    <source>
        <dbReference type="ARBA" id="ARBA00022833"/>
    </source>
</evidence>
<evidence type="ECO:0000256" key="2">
    <source>
        <dbReference type="ARBA" id="ARBA00007581"/>
    </source>
</evidence>
<gene>
    <name evidence="7" type="ORF">PG2T_14395</name>
</gene>
<dbReference type="EMBL" id="CP014671">
    <property type="protein sequence ID" value="ANX05653.1"/>
    <property type="molecule type" value="Genomic_DNA"/>
</dbReference>
<comment type="similarity">
    <text evidence="2">Belongs to the DODA-type extradiol aromatic ring-opening dioxygenase family.</text>
</comment>
<dbReference type="STRING" id="1810504.PG2T_14395"/>
<comment type="cofactor">
    <cofactor evidence="1">
        <name>Zn(2+)</name>
        <dbReference type="ChEBI" id="CHEBI:29105"/>
    </cofactor>
</comment>
<feature type="domain" description="Extradiol ring-cleavage dioxygenase class III enzyme subunit B" evidence="6">
    <location>
        <begin position="44"/>
        <end position="248"/>
    </location>
</feature>